<sequence>MYLDAFHQSQDTLISITPQQGSAFAKEISDDFNPLHNADSKRFCVPGDLLFALVLAKYGLSQKMAFKYTGMVGKDTDLVFAPTEATTLSIKDLNDKTYLELERSGESIHNLAVIESFSKAYVAFSGHSFPHILVPLMKQHQVMINVEKPMVIYESMAFQFEHLNLIAPTLKLSNSRLQMTGKRGSVKMEFEIFDQDKVVGKGCKTMILSGLRDYDATQMAELIAVYQNAKDNYQS</sequence>
<evidence type="ECO:0000313" key="1">
    <source>
        <dbReference type="EMBL" id="BBP43402.1"/>
    </source>
</evidence>
<dbReference type="Pfam" id="PF12119">
    <property type="entry name" value="DUF3581"/>
    <property type="match status" value="1"/>
</dbReference>
<evidence type="ECO:0000313" key="2">
    <source>
        <dbReference type="Proteomes" id="UP000501466"/>
    </source>
</evidence>
<dbReference type="KEGG" id="tzo:THMIRHAT_11480"/>
<dbReference type="AlphaFoldDB" id="A0A6F8PMR7"/>
<keyword evidence="2" id="KW-1185">Reference proteome</keyword>
<dbReference type="EMBL" id="AP021888">
    <property type="protein sequence ID" value="BBP43402.1"/>
    <property type="molecule type" value="Genomic_DNA"/>
</dbReference>
<organism evidence="1 2">
    <name type="scientific">Thiosulfativibrio zosterae</name>
    <dbReference type="NCBI Taxonomy" id="2675053"/>
    <lineage>
        <taxon>Bacteria</taxon>
        <taxon>Pseudomonadati</taxon>
        <taxon>Pseudomonadota</taxon>
        <taxon>Gammaproteobacteria</taxon>
        <taxon>Thiotrichales</taxon>
        <taxon>Piscirickettsiaceae</taxon>
        <taxon>Thiosulfativibrio</taxon>
    </lineage>
</organism>
<protein>
    <recommendedName>
        <fullName evidence="3">DUF3581 domain-containing protein</fullName>
    </recommendedName>
</protein>
<name>A0A6F8PMR7_9GAMM</name>
<gene>
    <name evidence="1" type="ORF">THMIRHAT_11480</name>
</gene>
<dbReference type="InterPro" id="IPR021974">
    <property type="entry name" value="DUF3581"/>
</dbReference>
<proteinExistence type="predicted"/>
<dbReference type="Proteomes" id="UP000501466">
    <property type="component" value="Chromosome"/>
</dbReference>
<dbReference type="RefSeq" id="WP_173291204.1">
    <property type="nucleotide sequence ID" value="NZ_AP021888.1"/>
</dbReference>
<reference evidence="2" key="1">
    <citation type="submission" date="2019-11" db="EMBL/GenBank/DDBJ databases">
        <title>Isolation and characterization of two novel species in the genus Thiomicrorhabdus.</title>
        <authorList>
            <person name="Mochizuki J."/>
            <person name="Kojima H."/>
            <person name="Fukui M."/>
        </authorList>
    </citation>
    <scope>NUCLEOTIDE SEQUENCE [LARGE SCALE GENOMIC DNA]</scope>
    <source>
        <strain evidence="2">AkT22</strain>
    </source>
</reference>
<accession>A0A6F8PMR7</accession>
<evidence type="ECO:0008006" key="3">
    <source>
        <dbReference type="Google" id="ProtNLM"/>
    </source>
</evidence>